<dbReference type="InterPro" id="IPR029058">
    <property type="entry name" value="AB_hydrolase_fold"/>
</dbReference>
<protein>
    <recommendedName>
        <fullName evidence="3">AB hydrolase-1 domain-containing protein</fullName>
    </recommendedName>
</protein>
<comment type="caution">
    <text evidence="4">The sequence shown here is derived from an EMBL/GenBank/DDBJ whole genome shotgun (WGS) entry which is preliminary data.</text>
</comment>
<dbReference type="PANTHER" id="PTHR43329">
    <property type="entry name" value="EPOXIDE HYDROLASE"/>
    <property type="match status" value="1"/>
</dbReference>
<evidence type="ECO:0000256" key="1">
    <source>
        <dbReference type="ARBA" id="ARBA00022801"/>
    </source>
</evidence>
<dbReference type="EMBL" id="JBAHYK010000221">
    <property type="protein sequence ID" value="KAL0576465.1"/>
    <property type="molecule type" value="Genomic_DNA"/>
</dbReference>
<name>A0ABR3FM32_9AGAR</name>
<accession>A0ABR3FM32</accession>
<keyword evidence="5" id="KW-1185">Reference proteome</keyword>
<dbReference type="PRINTS" id="PR00412">
    <property type="entry name" value="EPOXHYDRLASE"/>
</dbReference>
<dbReference type="Proteomes" id="UP001465976">
    <property type="component" value="Unassembled WGS sequence"/>
</dbReference>
<dbReference type="InterPro" id="IPR000073">
    <property type="entry name" value="AB_hydrolase_1"/>
</dbReference>
<organism evidence="4 5">
    <name type="scientific">Marasmius crinis-equi</name>
    <dbReference type="NCBI Taxonomy" id="585013"/>
    <lineage>
        <taxon>Eukaryota</taxon>
        <taxon>Fungi</taxon>
        <taxon>Dikarya</taxon>
        <taxon>Basidiomycota</taxon>
        <taxon>Agaricomycotina</taxon>
        <taxon>Agaricomycetes</taxon>
        <taxon>Agaricomycetidae</taxon>
        <taxon>Agaricales</taxon>
        <taxon>Marasmiineae</taxon>
        <taxon>Marasmiaceae</taxon>
        <taxon>Marasmius</taxon>
    </lineage>
</organism>
<evidence type="ECO:0000259" key="3">
    <source>
        <dbReference type="Pfam" id="PF00561"/>
    </source>
</evidence>
<evidence type="ECO:0000313" key="4">
    <source>
        <dbReference type="EMBL" id="KAL0576465.1"/>
    </source>
</evidence>
<sequence>MDCAAYKDLKTSRGLDYHYYFSPASEGKRTLVFLHGFPSTSYDWRHQAQKGYGLIVPDMLGYGGTAKPLDPAEYKLSLISKDIIDILDAEKIDQAVVIGHDWGSRTTSRVVQYFPERVSAFGVLAVGYQPPNPDFDFQKVLAFTKGIAGYEFFGYWGFFNEDDSAKLCEENFEKFFNLVFPEDPKSWISDLAPTGALRNYFNTKAALPSPSWLTAEVRFGSLGLEKRIHSEELRKGGLAAPTHWYKYILSRHNVEDDQGIPADRYKTDKPAFVGAATQDYIATAAAAVQQSQALCSNLTVKEFQANHWVQLQKADEVNRELEAWLKGL</sequence>
<evidence type="ECO:0000313" key="5">
    <source>
        <dbReference type="Proteomes" id="UP001465976"/>
    </source>
</evidence>
<comment type="similarity">
    <text evidence="2">Belongs to the AB hydrolase superfamily. Epoxide hydrolase family.</text>
</comment>
<evidence type="ECO:0000256" key="2">
    <source>
        <dbReference type="ARBA" id="ARBA00038334"/>
    </source>
</evidence>
<gene>
    <name evidence="4" type="ORF">V5O48_005508</name>
</gene>
<feature type="domain" description="AB hydrolase-1" evidence="3">
    <location>
        <begin position="30"/>
        <end position="313"/>
    </location>
</feature>
<dbReference type="InterPro" id="IPR000639">
    <property type="entry name" value="Epox_hydrolase-like"/>
</dbReference>
<dbReference type="SUPFAM" id="SSF53474">
    <property type="entry name" value="alpha/beta-Hydrolases"/>
    <property type="match status" value="1"/>
</dbReference>
<keyword evidence="1" id="KW-0378">Hydrolase</keyword>
<proteinExistence type="inferred from homology"/>
<dbReference type="Pfam" id="PF00561">
    <property type="entry name" value="Abhydrolase_1"/>
    <property type="match status" value="1"/>
</dbReference>
<dbReference type="Gene3D" id="3.40.50.1820">
    <property type="entry name" value="alpha/beta hydrolase"/>
    <property type="match status" value="1"/>
</dbReference>
<reference evidence="4 5" key="1">
    <citation type="submission" date="2024-02" db="EMBL/GenBank/DDBJ databases">
        <title>A draft genome for the cacao thread blight pathogen Marasmius crinis-equi.</title>
        <authorList>
            <person name="Cohen S.P."/>
            <person name="Baruah I.K."/>
            <person name="Amoako-Attah I."/>
            <person name="Bukari Y."/>
            <person name="Meinhardt L.W."/>
            <person name="Bailey B.A."/>
        </authorList>
    </citation>
    <scope>NUCLEOTIDE SEQUENCE [LARGE SCALE GENOMIC DNA]</scope>
    <source>
        <strain evidence="4 5">GH-76</strain>
    </source>
</reference>